<protein>
    <submittedName>
        <fullName evidence="1">Uncharacterized protein</fullName>
    </submittedName>
</protein>
<dbReference type="AlphaFoldDB" id="A0A177B7V0"/>
<dbReference type="Proteomes" id="UP000078046">
    <property type="component" value="Unassembled WGS sequence"/>
</dbReference>
<reference evidence="1 2" key="1">
    <citation type="submission" date="2016-04" db="EMBL/GenBank/DDBJ databases">
        <title>The genome of Intoshia linei affirms orthonectids as highly simplified spiralians.</title>
        <authorList>
            <person name="Mikhailov K.V."/>
            <person name="Slusarev G.S."/>
            <person name="Nikitin M.A."/>
            <person name="Logacheva M.D."/>
            <person name="Penin A."/>
            <person name="Aleoshin V."/>
            <person name="Panchin Y.V."/>
        </authorList>
    </citation>
    <scope>NUCLEOTIDE SEQUENCE [LARGE SCALE GENOMIC DNA]</scope>
    <source>
        <strain evidence="1">Intl2013</strain>
        <tissue evidence="1">Whole animal</tissue>
    </source>
</reference>
<name>A0A177B7V0_9BILA</name>
<keyword evidence="2" id="KW-1185">Reference proteome</keyword>
<gene>
    <name evidence="1" type="ORF">A3Q56_01888</name>
</gene>
<proteinExistence type="predicted"/>
<accession>A0A177B7V0</accession>
<evidence type="ECO:0000313" key="2">
    <source>
        <dbReference type="Proteomes" id="UP000078046"/>
    </source>
</evidence>
<sequence>MEKFIDKPHQLINLNENLNQSPQEWIKDFEQFLLIIENEYNHKYDKSKANLLTYLLGKRARNRLDCKKLSHRNKYLKRLQRNYNNKIPKSGTDHELFFIPNLPIKSKELEKDPVNSKTCIQFCRQLYGCYQAWNCPIYKAKYNIE</sequence>
<evidence type="ECO:0000313" key="1">
    <source>
        <dbReference type="EMBL" id="OAF70377.1"/>
    </source>
</evidence>
<dbReference type="EMBL" id="LWCA01000155">
    <property type="protein sequence ID" value="OAF70377.1"/>
    <property type="molecule type" value="Genomic_DNA"/>
</dbReference>
<organism evidence="1 2">
    <name type="scientific">Intoshia linei</name>
    <dbReference type="NCBI Taxonomy" id="1819745"/>
    <lineage>
        <taxon>Eukaryota</taxon>
        <taxon>Metazoa</taxon>
        <taxon>Spiralia</taxon>
        <taxon>Lophotrochozoa</taxon>
        <taxon>Mesozoa</taxon>
        <taxon>Orthonectida</taxon>
        <taxon>Rhopaluridae</taxon>
        <taxon>Intoshia</taxon>
    </lineage>
</organism>
<comment type="caution">
    <text evidence="1">The sequence shown here is derived from an EMBL/GenBank/DDBJ whole genome shotgun (WGS) entry which is preliminary data.</text>
</comment>